<dbReference type="GO" id="GO:0016020">
    <property type="term" value="C:membrane"/>
    <property type="evidence" value="ECO:0007669"/>
    <property type="project" value="UniProtKB-SubCell"/>
</dbReference>
<keyword evidence="3" id="KW-0812">Transmembrane</keyword>
<dbReference type="OrthoDB" id="5103at2759"/>
<evidence type="ECO:0000256" key="6">
    <source>
        <dbReference type="SAM" id="SignalP"/>
    </source>
</evidence>
<evidence type="ECO:0000256" key="4">
    <source>
        <dbReference type="ARBA" id="ARBA00022989"/>
    </source>
</evidence>
<evidence type="ECO:0000259" key="7">
    <source>
        <dbReference type="Pfam" id="PF10520"/>
    </source>
</evidence>
<evidence type="ECO:0000256" key="1">
    <source>
        <dbReference type="ARBA" id="ARBA00004141"/>
    </source>
</evidence>
<proteinExistence type="inferred from homology"/>
<evidence type="ECO:0000256" key="2">
    <source>
        <dbReference type="ARBA" id="ARBA00007620"/>
    </source>
</evidence>
<dbReference type="GO" id="GO:0006631">
    <property type="term" value="P:fatty acid metabolic process"/>
    <property type="evidence" value="ECO:0007669"/>
    <property type="project" value="UniProtKB-UniPathway"/>
</dbReference>
<accession>A0A2J8A3M7</accession>
<evidence type="ECO:0000313" key="9">
    <source>
        <dbReference type="Proteomes" id="UP000236333"/>
    </source>
</evidence>
<dbReference type="InterPro" id="IPR019547">
    <property type="entry name" value="Lipid_desat"/>
</dbReference>
<dbReference type="AlphaFoldDB" id="A0A2J8A3M7"/>
<sequence>MQACSGLANALAGTVAATAAALVAAAAANDDTAAAWAPPSRLPYVVAVASVELEAETATTAEAGFADRTEGSTAGDAEDAGVLIGRRMHGAHHRSPFEGNYCIVSGLWNPLLDSTAFFRKMEALIHDSTGVEPRCWHEPEYEWRELERPAEGAGPAV</sequence>
<evidence type="ECO:0000313" key="8">
    <source>
        <dbReference type="EMBL" id="PNH07122.1"/>
    </source>
</evidence>
<dbReference type="PANTHER" id="PTHR48231">
    <property type="entry name" value="TMEM189_B_DMAIN DOMAIN-CONTAINING PROTEIN"/>
    <property type="match status" value="1"/>
</dbReference>
<keyword evidence="9" id="KW-1185">Reference proteome</keyword>
<comment type="caution">
    <text evidence="8">The sequence shown here is derived from an EMBL/GenBank/DDBJ whole genome shotgun (WGS) entry which is preliminary data.</text>
</comment>
<keyword evidence="4" id="KW-1133">Transmembrane helix</keyword>
<dbReference type="EMBL" id="PGGS01000196">
    <property type="protein sequence ID" value="PNH07122.1"/>
    <property type="molecule type" value="Genomic_DNA"/>
</dbReference>
<name>A0A2J8A3M7_9CHLO</name>
<protein>
    <recommendedName>
        <fullName evidence="7">Lipid desaturase domain-containing protein</fullName>
    </recommendedName>
</protein>
<dbReference type="UniPathway" id="UPA00199"/>
<comment type="similarity">
    <text evidence="2">Belongs to the fatty acid desaturase CarF family.</text>
</comment>
<dbReference type="Pfam" id="PF10520">
    <property type="entry name" value="Lipid_desat"/>
    <property type="match status" value="1"/>
</dbReference>
<keyword evidence="5" id="KW-0472">Membrane</keyword>
<dbReference type="Proteomes" id="UP000236333">
    <property type="component" value="Unassembled WGS sequence"/>
</dbReference>
<feature type="signal peptide" evidence="6">
    <location>
        <begin position="1"/>
        <end position="28"/>
    </location>
</feature>
<feature type="chain" id="PRO_5014440995" description="Lipid desaturase domain-containing protein" evidence="6">
    <location>
        <begin position="29"/>
        <end position="157"/>
    </location>
</feature>
<organism evidence="8 9">
    <name type="scientific">Tetrabaena socialis</name>
    <dbReference type="NCBI Taxonomy" id="47790"/>
    <lineage>
        <taxon>Eukaryota</taxon>
        <taxon>Viridiplantae</taxon>
        <taxon>Chlorophyta</taxon>
        <taxon>core chlorophytes</taxon>
        <taxon>Chlorophyceae</taxon>
        <taxon>CS clade</taxon>
        <taxon>Chlamydomonadales</taxon>
        <taxon>Tetrabaenaceae</taxon>
        <taxon>Tetrabaena</taxon>
    </lineage>
</organism>
<reference evidence="8 9" key="1">
    <citation type="journal article" date="2017" name="Mol. Biol. Evol.">
        <title>The 4-celled Tetrabaena socialis nuclear genome reveals the essential components for genetic control of cell number at the origin of multicellularity in the volvocine lineage.</title>
        <authorList>
            <person name="Featherston J."/>
            <person name="Arakaki Y."/>
            <person name="Hanschen E.R."/>
            <person name="Ferris P.J."/>
            <person name="Michod R.E."/>
            <person name="Olson B.J.S.C."/>
            <person name="Nozaki H."/>
            <person name="Durand P.M."/>
        </authorList>
    </citation>
    <scope>NUCLEOTIDE SEQUENCE [LARGE SCALE GENOMIC DNA]</scope>
    <source>
        <strain evidence="8 9">NIES-571</strain>
    </source>
</reference>
<evidence type="ECO:0000256" key="3">
    <source>
        <dbReference type="ARBA" id="ARBA00022692"/>
    </source>
</evidence>
<comment type="subcellular location">
    <subcellularLocation>
        <location evidence="1">Membrane</location>
        <topology evidence="1">Multi-pass membrane protein</topology>
    </subcellularLocation>
</comment>
<keyword evidence="6" id="KW-0732">Signal</keyword>
<gene>
    <name evidence="8" type="ORF">TSOC_006450</name>
</gene>
<dbReference type="PANTHER" id="PTHR48231:SF1">
    <property type="entry name" value="OS08G0187900 PROTEIN"/>
    <property type="match status" value="1"/>
</dbReference>
<evidence type="ECO:0000256" key="5">
    <source>
        <dbReference type="ARBA" id="ARBA00023136"/>
    </source>
</evidence>
<feature type="domain" description="Lipid desaturase" evidence="7">
    <location>
        <begin position="76"/>
        <end position="136"/>
    </location>
</feature>